<dbReference type="SUPFAM" id="SSF103515">
    <property type="entry name" value="Autotransporter"/>
    <property type="match status" value="1"/>
</dbReference>
<dbReference type="Proteomes" id="UP000032160">
    <property type="component" value="Chromosome I"/>
</dbReference>
<dbReference type="EMBL" id="HG966617">
    <property type="protein sequence ID" value="CDO61469.1"/>
    <property type="molecule type" value="Genomic_DNA"/>
</dbReference>
<dbReference type="Pfam" id="PF03797">
    <property type="entry name" value="Autotransporter"/>
    <property type="match status" value="1"/>
</dbReference>
<dbReference type="KEGG" id="pect:BN1012_Phect3257"/>
<evidence type="ECO:0000313" key="3">
    <source>
        <dbReference type="Proteomes" id="UP000032160"/>
    </source>
</evidence>
<protein>
    <submittedName>
        <fullName evidence="2">Alkaline phosphatase</fullName>
        <ecNumber evidence="2">3.1.3.1</ecNumber>
    </submittedName>
</protein>
<proteinExistence type="predicted"/>
<gene>
    <name evidence="2" type="ORF">BN1012_Phect3257</name>
</gene>
<dbReference type="HOGENOM" id="CLU_338810_0_0_5"/>
<name>X5MHX8_9HYPH</name>
<evidence type="ECO:0000259" key="1">
    <source>
        <dbReference type="PROSITE" id="PS51208"/>
    </source>
</evidence>
<dbReference type="InterPro" id="IPR005546">
    <property type="entry name" value="Autotransporte_beta"/>
</dbReference>
<accession>X5MHX8</accession>
<dbReference type="EC" id="3.1.3.1" evidence="2"/>
<dbReference type="InterPro" id="IPR036709">
    <property type="entry name" value="Autotransporte_beta_dom_sf"/>
</dbReference>
<dbReference type="AlphaFoldDB" id="X5MHX8"/>
<dbReference type="RefSeq" id="WP_043949253.1">
    <property type="nucleotide sequence ID" value="NZ_HG966617.1"/>
</dbReference>
<evidence type="ECO:0000313" key="2">
    <source>
        <dbReference type="EMBL" id="CDO61469.1"/>
    </source>
</evidence>
<reference evidence="2 3" key="1">
    <citation type="journal article" date="2014" name="Front. Genet.">
        <title>Genome and metabolic network of "Candidatus Phaeomarinobacter ectocarpi" Ec32, a new candidate genus of Alphaproteobacteria frequently associated with brown algae.</title>
        <authorList>
            <person name="Dittami S.M."/>
            <person name="Barbeyron T."/>
            <person name="Boyen C."/>
            <person name="Cambefort J."/>
            <person name="Collet G."/>
            <person name="Delage L."/>
            <person name="Gobet A."/>
            <person name="Groisillier A."/>
            <person name="Leblanc C."/>
            <person name="Michel G."/>
            <person name="Scornet D."/>
            <person name="Siegel A."/>
            <person name="Tapia J.E."/>
            <person name="Tonon T."/>
        </authorList>
    </citation>
    <scope>NUCLEOTIDE SEQUENCE [LARGE SCALE GENOMIC DNA]</scope>
    <source>
        <strain evidence="2 3">Ec32</strain>
    </source>
</reference>
<sequence length="839" mass="83879">MAAPDAAYAACVAAGPANTFNVNNTAFPLNLTANCPAPGAANTVTVLPGNTVTNAGGNGITSGALQWDINNQGTITPLGGNGIEYNAANGVVTNSGTINGNTSVSFSGGGNSTFTNEVGGVTNSNLGTTVNLGGTGTVTNHGTINSTGFGSGINIVGAGGVVNNTGTITVANALGVVSFGGGTVTNAQGASITSSTGSVQFTGISGTFINAGTVTSNLTATAFIGSAGGDTVELQPTGIFNGNILGNGGNDTLRFGGTGAGTFNLAEIDTGTDTLKYQSFETFSVTGGEWTFNNTTTVPFAINGGTVKGTGTFGGITANAGGTLAPGNSIGTLNVAGNVVFAPGSIYQVEINENGTSDQIVATGTATINGGTVQLLPEAGTYATPQTYTILTATGGVAGVFTNLTVANNFAFLNPTLVYGANNVQLTIGQAAAFGTAAFTRNQQQTAAVLTGVTGTATGTLQTALANLTIQTGVGARSAFESLNGEIHVAGASAALLNINHVADTMRRGDGALSRRGNTATARTDGYVQLAQATLGSRATDAADILIAAAPAAAARNLENENNPSPWTYWTTALGSRGQIDSDSNGNKTEHDQIGVAAGAEYRLSDNSSAGLSVAYLTNDADLGAQDMDRNAYLVGVTGGHSSPLGVDIAVAVGYGYQDVDTTRNITVGAFTATANADYDAHSAFASVEASKTKLAGHLAFRPFAGATYVYTDVSGFSETGAGTAGLVNDGEEYSSLVGRLGVEVSTQFEVAGRPVVPNASLAWARELGDVTQSSDFSFVGGGGSFETWAPARGRDSAEIGVGVAALVADNVSAHLGYQGTVSNKDQESALSAGVRFKW</sequence>
<dbReference type="InterPro" id="IPR011050">
    <property type="entry name" value="Pectin_lyase_fold/virulence"/>
</dbReference>
<keyword evidence="2" id="KW-0378">Hydrolase</keyword>
<dbReference type="STRING" id="1458461.BN1012_Phect3257"/>
<dbReference type="PATRIC" id="fig|1458461.3.peg.3263"/>
<keyword evidence="3" id="KW-1185">Reference proteome</keyword>
<feature type="domain" description="Autotransporter" evidence="1">
    <location>
        <begin position="562"/>
        <end position="839"/>
    </location>
</feature>
<dbReference type="GO" id="GO:0019867">
    <property type="term" value="C:outer membrane"/>
    <property type="evidence" value="ECO:0007669"/>
    <property type="project" value="InterPro"/>
</dbReference>
<dbReference type="NCBIfam" id="TIGR01414">
    <property type="entry name" value="autotrans_barl"/>
    <property type="match status" value="1"/>
</dbReference>
<dbReference type="Gene3D" id="2.40.128.130">
    <property type="entry name" value="Autotransporter beta-domain"/>
    <property type="match status" value="1"/>
</dbReference>
<organism evidence="2 3">
    <name type="scientific">Candidatus Phaeomarinibacter ectocarpi</name>
    <dbReference type="NCBI Taxonomy" id="1458461"/>
    <lineage>
        <taxon>Bacteria</taxon>
        <taxon>Pseudomonadati</taxon>
        <taxon>Pseudomonadota</taxon>
        <taxon>Alphaproteobacteria</taxon>
        <taxon>Hyphomicrobiales</taxon>
        <taxon>Parvibaculaceae</taxon>
        <taxon>Candidatus Phaeomarinibacter</taxon>
    </lineage>
</organism>
<dbReference type="PROSITE" id="PS51208">
    <property type="entry name" value="AUTOTRANSPORTER"/>
    <property type="match status" value="1"/>
</dbReference>
<dbReference type="SUPFAM" id="SSF51126">
    <property type="entry name" value="Pectin lyase-like"/>
    <property type="match status" value="1"/>
</dbReference>
<dbReference type="SMART" id="SM00869">
    <property type="entry name" value="Autotransporter"/>
    <property type="match status" value="1"/>
</dbReference>
<dbReference type="GO" id="GO:0004035">
    <property type="term" value="F:alkaline phosphatase activity"/>
    <property type="evidence" value="ECO:0007669"/>
    <property type="project" value="UniProtKB-EC"/>
</dbReference>
<dbReference type="InterPro" id="IPR006315">
    <property type="entry name" value="OM_autotransptr_brl_dom"/>
</dbReference>